<dbReference type="Proteomes" id="UP000887565">
    <property type="component" value="Unplaced"/>
</dbReference>
<dbReference type="InterPro" id="IPR029057">
    <property type="entry name" value="PRTase-like"/>
</dbReference>
<dbReference type="PANTHER" id="PTHR10210:SF57">
    <property type="entry name" value="RIBOSE-PHOSPHATE DIPHOSPHOKINASE"/>
    <property type="match status" value="1"/>
</dbReference>
<reference evidence="3" key="1">
    <citation type="submission" date="2022-11" db="UniProtKB">
        <authorList>
            <consortium name="WormBaseParasite"/>
        </authorList>
    </citation>
    <scope>IDENTIFICATION</scope>
</reference>
<protein>
    <submittedName>
        <fullName evidence="3">Uncharacterized protein</fullName>
    </submittedName>
</protein>
<name>A0A915L7B5_ROMCU</name>
<dbReference type="WBParaSite" id="nRc.2.0.1.t45635-RA">
    <property type="protein sequence ID" value="nRc.2.0.1.t45635-RA"/>
    <property type="gene ID" value="nRc.2.0.1.g45635"/>
</dbReference>
<organism evidence="2 3">
    <name type="scientific">Romanomermis culicivorax</name>
    <name type="common">Nematode worm</name>
    <dbReference type="NCBI Taxonomy" id="13658"/>
    <lineage>
        <taxon>Eukaryota</taxon>
        <taxon>Metazoa</taxon>
        <taxon>Ecdysozoa</taxon>
        <taxon>Nematoda</taxon>
        <taxon>Enoplea</taxon>
        <taxon>Dorylaimia</taxon>
        <taxon>Mermithida</taxon>
        <taxon>Mermithoidea</taxon>
        <taxon>Mermithidae</taxon>
        <taxon>Romanomermis</taxon>
    </lineage>
</organism>
<dbReference type="Gene3D" id="3.40.50.2020">
    <property type="match status" value="1"/>
</dbReference>
<accession>A0A915L7B5</accession>
<dbReference type="GO" id="GO:0005737">
    <property type="term" value="C:cytoplasm"/>
    <property type="evidence" value="ECO:0007669"/>
    <property type="project" value="TreeGrafter"/>
</dbReference>
<dbReference type="CDD" id="cd06223">
    <property type="entry name" value="PRTases_typeI"/>
    <property type="match status" value="1"/>
</dbReference>
<evidence type="ECO:0000313" key="2">
    <source>
        <dbReference type="Proteomes" id="UP000887565"/>
    </source>
</evidence>
<dbReference type="GO" id="GO:0002189">
    <property type="term" value="C:ribose phosphate diphosphokinase complex"/>
    <property type="evidence" value="ECO:0007669"/>
    <property type="project" value="TreeGrafter"/>
</dbReference>
<dbReference type="InterPro" id="IPR005946">
    <property type="entry name" value="Rib-P_diPkinase"/>
</dbReference>
<evidence type="ECO:0000313" key="3">
    <source>
        <dbReference type="WBParaSite" id="nRc.2.0.1.t45635-RA"/>
    </source>
</evidence>
<dbReference type="InterPro" id="IPR000836">
    <property type="entry name" value="PRTase_dom"/>
</dbReference>
<dbReference type="SUPFAM" id="SSF53271">
    <property type="entry name" value="PRTase-like"/>
    <property type="match status" value="1"/>
</dbReference>
<dbReference type="GO" id="GO:0006015">
    <property type="term" value="P:5-phosphoribose 1-diphosphate biosynthetic process"/>
    <property type="evidence" value="ECO:0007669"/>
    <property type="project" value="TreeGrafter"/>
</dbReference>
<keyword evidence="2" id="KW-1185">Reference proteome</keyword>
<comment type="similarity">
    <text evidence="1">Belongs to the ribose-phosphate pyrophosphokinase family.</text>
</comment>
<sequence length="60" mass="6418">MSRVASLADRLKVDFALFHRGRGKESVENISLVGDVSNKVAILLDDIADTCGTLCLAANK</sequence>
<dbReference type="GO" id="GO:0006164">
    <property type="term" value="P:purine nucleotide biosynthetic process"/>
    <property type="evidence" value="ECO:0007669"/>
    <property type="project" value="TreeGrafter"/>
</dbReference>
<evidence type="ECO:0000256" key="1">
    <source>
        <dbReference type="ARBA" id="ARBA00006478"/>
    </source>
</evidence>
<dbReference type="GO" id="GO:0005524">
    <property type="term" value="F:ATP binding"/>
    <property type="evidence" value="ECO:0007669"/>
    <property type="project" value="TreeGrafter"/>
</dbReference>
<dbReference type="GO" id="GO:0000287">
    <property type="term" value="F:magnesium ion binding"/>
    <property type="evidence" value="ECO:0007669"/>
    <property type="project" value="InterPro"/>
</dbReference>
<dbReference type="PANTHER" id="PTHR10210">
    <property type="entry name" value="RIBOSE-PHOSPHATE DIPHOSPHOKINASE FAMILY MEMBER"/>
    <property type="match status" value="1"/>
</dbReference>
<dbReference type="GO" id="GO:0004749">
    <property type="term" value="F:ribose phosphate diphosphokinase activity"/>
    <property type="evidence" value="ECO:0007669"/>
    <property type="project" value="TreeGrafter"/>
</dbReference>
<dbReference type="AlphaFoldDB" id="A0A915L7B5"/>
<proteinExistence type="inferred from homology"/>